<comment type="caution">
    <text evidence="1">The sequence shown here is derived from an EMBL/GenBank/DDBJ whole genome shotgun (WGS) entry which is preliminary data.</text>
</comment>
<reference evidence="1 2" key="1">
    <citation type="submission" date="2010-12" db="EMBL/GenBank/DDBJ databases">
        <title>The Genome Sequence of Clostridium symbiosum strain WAL-14163.</title>
        <authorList>
            <person name="Earl A."/>
            <person name="Ward D."/>
            <person name="Feldgarden M."/>
            <person name="Gevers D."/>
            <person name="Finegold S.M."/>
            <person name="Summanen P.H."/>
            <person name="Molitoris D.R."/>
            <person name="Vaisanen M.L."/>
            <person name="Daigneault M."/>
            <person name="Young S.K."/>
            <person name="Zeng Q."/>
            <person name="Gargeya S."/>
            <person name="Fitzgerald M."/>
            <person name="Haas B."/>
            <person name="Abouelleil A."/>
            <person name="Alvarado L."/>
            <person name="Arachchi H.M."/>
            <person name="Berlin A."/>
            <person name="Brown A."/>
            <person name="Chapman S.B."/>
            <person name="Chen Z."/>
            <person name="Dunbar C."/>
            <person name="Freedman E."/>
            <person name="Gearin G."/>
            <person name="Gellesch M."/>
            <person name="Goldberg J."/>
            <person name="Griggs A."/>
            <person name="Gujja S."/>
            <person name="Heilman E."/>
            <person name="Heiman D."/>
            <person name="Howarth C."/>
            <person name="Larson L."/>
            <person name="Lui A."/>
            <person name="MacDonald P.J.P."/>
            <person name="Mehta T."/>
            <person name="Montmayeur A."/>
            <person name="Murphy C."/>
            <person name="Neiman D."/>
            <person name="Pearson M."/>
            <person name="Priest M."/>
            <person name="Roberts A."/>
            <person name="Saif S."/>
            <person name="Shea T."/>
            <person name="Shenoy N."/>
            <person name="Sisk P."/>
            <person name="Stolte C."/>
            <person name="Sykes S."/>
            <person name="White J."/>
            <person name="Yandava C."/>
            <person name="Nusbaum C."/>
            <person name="Birren B."/>
        </authorList>
    </citation>
    <scope>NUCLEOTIDE SEQUENCE [LARGE SCALE GENOMIC DNA]</scope>
    <source>
        <strain evidence="1 2">WAL-14163</strain>
    </source>
</reference>
<keyword evidence="2" id="KW-1185">Reference proteome</keyword>
<sequence>MVRKGDKVIMNGKYYVSEKNKDKEFIVTTEPAEVCGTLSVWLEGFRGCYAVDGLTKVGSLN</sequence>
<gene>
    <name evidence="1" type="ORF">HMPREF9474_03128</name>
</gene>
<dbReference type="Proteomes" id="UP000002970">
    <property type="component" value="Unassembled WGS sequence"/>
</dbReference>
<accession>E7GQD3</accession>
<evidence type="ECO:0000313" key="1">
    <source>
        <dbReference type="EMBL" id="EGA92980.1"/>
    </source>
</evidence>
<dbReference type="eggNOG" id="ENOG5030FIC">
    <property type="taxonomic scope" value="Bacteria"/>
</dbReference>
<organism evidence="1 2">
    <name type="scientific">Clostridium symbiosum (strain WAL-14163)</name>
    <dbReference type="NCBI Taxonomy" id="742740"/>
    <lineage>
        <taxon>Bacteria</taxon>
        <taxon>Bacillati</taxon>
        <taxon>Bacillota</taxon>
        <taxon>Clostridia</taxon>
        <taxon>Lachnospirales</taxon>
        <taxon>Lachnospiraceae</taxon>
        <taxon>Otoolea</taxon>
    </lineage>
</organism>
<dbReference type="HOGENOM" id="CLU_158425_1_0_9"/>
<proteinExistence type="predicted"/>
<dbReference type="RefSeq" id="WP_003502214.1">
    <property type="nucleotide sequence ID" value="NZ_GL834313.1"/>
</dbReference>
<dbReference type="AlphaFoldDB" id="E7GQD3"/>
<evidence type="ECO:0000313" key="2">
    <source>
        <dbReference type="Proteomes" id="UP000002970"/>
    </source>
</evidence>
<dbReference type="STRING" id="1512.GCA_900049235_03377"/>
<name>E7GQD3_CLOS6</name>
<protein>
    <submittedName>
        <fullName evidence="1">Uncharacterized protein</fullName>
    </submittedName>
</protein>
<dbReference type="EMBL" id="ADLQ01000071">
    <property type="protein sequence ID" value="EGA92980.1"/>
    <property type="molecule type" value="Genomic_DNA"/>
</dbReference>